<feature type="domain" description="AB hydrolase-1" evidence="2">
    <location>
        <begin position="65"/>
        <end position="303"/>
    </location>
</feature>
<dbReference type="Gene3D" id="3.40.50.1820">
    <property type="entry name" value="alpha/beta hydrolase"/>
    <property type="match status" value="1"/>
</dbReference>
<dbReference type="GO" id="GO:0016787">
    <property type="term" value="F:hydrolase activity"/>
    <property type="evidence" value="ECO:0007669"/>
    <property type="project" value="UniProtKB-KW"/>
</dbReference>
<organism evidence="3 4">
    <name type="scientific">Nocardia vinacea</name>
    <dbReference type="NCBI Taxonomy" id="96468"/>
    <lineage>
        <taxon>Bacteria</taxon>
        <taxon>Bacillati</taxon>
        <taxon>Actinomycetota</taxon>
        <taxon>Actinomycetes</taxon>
        <taxon>Mycobacteriales</taxon>
        <taxon>Nocardiaceae</taxon>
        <taxon>Nocardia</taxon>
    </lineage>
</organism>
<protein>
    <submittedName>
        <fullName evidence="3">Alpha/beta hydrolase</fullName>
    </submittedName>
</protein>
<gene>
    <name evidence="3" type="ORF">OG563_09615</name>
</gene>
<name>A0ABZ1Z6Q7_9NOCA</name>
<dbReference type="Proteomes" id="UP001432062">
    <property type="component" value="Chromosome"/>
</dbReference>
<evidence type="ECO:0000313" key="3">
    <source>
        <dbReference type="EMBL" id="WUV50986.1"/>
    </source>
</evidence>
<keyword evidence="1 3" id="KW-0378">Hydrolase</keyword>
<evidence type="ECO:0000259" key="2">
    <source>
        <dbReference type="Pfam" id="PF00561"/>
    </source>
</evidence>
<keyword evidence="4" id="KW-1185">Reference proteome</keyword>
<dbReference type="PANTHER" id="PTHR43329">
    <property type="entry name" value="EPOXIDE HYDROLASE"/>
    <property type="match status" value="1"/>
</dbReference>
<dbReference type="PRINTS" id="PR00412">
    <property type="entry name" value="EPOXHYDRLASE"/>
</dbReference>
<accession>A0ABZ1Z6Q7</accession>
<evidence type="ECO:0000256" key="1">
    <source>
        <dbReference type="ARBA" id="ARBA00022801"/>
    </source>
</evidence>
<dbReference type="SUPFAM" id="SSF53474">
    <property type="entry name" value="alpha/beta-Hydrolases"/>
    <property type="match status" value="1"/>
</dbReference>
<dbReference type="InterPro" id="IPR000073">
    <property type="entry name" value="AB_hydrolase_1"/>
</dbReference>
<dbReference type="InterPro" id="IPR029058">
    <property type="entry name" value="AB_hydrolase_fold"/>
</dbReference>
<evidence type="ECO:0000313" key="4">
    <source>
        <dbReference type="Proteomes" id="UP001432062"/>
    </source>
</evidence>
<dbReference type="Pfam" id="PF00561">
    <property type="entry name" value="Abhydrolase_1"/>
    <property type="match status" value="1"/>
</dbReference>
<sequence length="315" mass="35907">MLTSKSYVSFESGVGRTQERPVTTSLTNSAELTALSADIPTDVRHHFVQIGGLRIHYAEAGAGEPLILLHGWPQHWWEWRHVIAPLAQRYRVICPDIRGLGWSEGSGDGYTFERLARDLVELLDRLEVDRARVVGRDWGLVVGYRACLNWPERFDQFVALAGVHPWTIDGVRPAVFTRPWHVYALAALGRSSALQTALTKRSLRAWRHQGRFSDAEAAVYLSRMRTPSAHAATIDFNRNVVLHEVPHFARHYRMMRLRVPTLHLNGACDPLSEGVPDSYRDYADDMRLERIPDCGHYVPEERPQWLADRLLTFLG</sequence>
<dbReference type="EMBL" id="CP109441">
    <property type="protein sequence ID" value="WUV50986.1"/>
    <property type="molecule type" value="Genomic_DNA"/>
</dbReference>
<reference evidence="3" key="1">
    <citation type="submission" date="2022-10" db="EMBL/GenBank/DDBJ databases">
        <title>The complete genomes of actinobacterial strains from the NBC collection.</title>
        <authorList>
            <person name="Joergensen T.S."/>
            <person name="Alvarez Arevalo M."/>
            <person name="Sterndorff E.B."/>
            <person name="Faurdal D."/>
            <person name="Vuksanovic O."/>
            <person name="Mourched A.-S."/>
            <person name="Charusanti P."/>
            <person name="Shaw S."/>
            <person name="Blin K."/>
            <person name="Weber T."/>
        </authorList>
    </citation>
    <scope>NUCLEOTIDE SEQUENCE</scope>
    <source>
        <strain evidence="3">NBC_01482</strain>
    </source>
</reference>
<dbReference type="InterPro" id="IPR000639">
    <property type="entry name" value="Epox_hydrolase-like"/>
</dbReference>
<proteinExistence type="predicted"/>